<feature type="transmembrane region" description="Helical" evidence="7">
    <location>
        <begin position="96"/>
        <end position="117"/>
    </location>
</feature>
<feature type="compositionally biased region" description="Acidic residues" evidence="6">
    <location>
        <begin position="214"/>
        <end position="232"/>
    </location>
</feature>
<keyword evidence="4 7" id="KW-1133">Transmembrane helix</keyword>
<dbReference type="Proteomes" id="UP000320338">
    <property type="component" value="Unassembled WGS sequence"/>
</dbReference>
<feature type="transmembrane region" description="Helical" evidence="7">
    <location>
        <begin position="57"/>
        <end position="75"/>
    </location>
</feature>
<comment type="caution">
    <text evidence="9">The sequence shown here is derived from an EMBL/GenBank/DDBJ whole genome shotgun (WGS) entry which is preliminary data.</text>
</comment>
<keyword evidence="5 7" id="KW-0472">Membrane</keyword>
<evidence type="ECO:0000256" key="6">
    <source>
        <dbReference type="SAM" id="MobiDB-lite"/>
    </source>
</evidence>
<dbReference type="RefSeq" id="WP_170183651.1">
    <property type="nucleotide sequence ID" value="NZ_BAAARZ010000011.1"/>
</dbReference>
<evidence type="ECO:0000313" key="10">
    <source>
        <dbReference type="Proteomes" id="UP000320338"/>
    </source>
</evidence>
<feature type="domain" description="GtrA/DPMS transmembrane" evidence="8">
    <location>
        <begin position="32"/>
        <end position="149"/>
    </location>
</feature>
<evidence type="ECO:0000313" key="9">
    <source>
        <dbReference type="EMBL" id="GEC18806.1"/>
    </source>
</evidence>
<evidence type="ECO:0000256" key="2">
    <source>
        <dbReference type="ARBA" id="ARBA00009399"/>
    </source>
</evidence>
<proteinExistence type="inferred from homology"/>
<gene>
    <name evidence="9" type="ORF">PHY01_10890</name>
</gene>
<name>A0A4Y3WN93_9PSEU</name>
<evidence type="ECO:0000256" key="3">
    <source>
        <dbReference type="ARBA" id="ARBA00022692"/>
    </source>
</evidence>
<sequence length="232" mass="24190">MTAVLDRAPLDGAPRSRPSLRERHPLAVQLSRYVVAGGVGTLVNALVFLSLRTWWELLAANLAALVVSTLVSTEVNRRFTFSGEQGHRWRAHVQTAGMVAFYAVYSSAVLLALHAVVDEPTPLLETVTVAAASVLGGAVRFLLLRFWVFDPAPSVAGPSVAGSAPMRQTIMKRTSVKRAVVAGLAGAALVLSSAGACGPVQGDDDNPGVSDQQDGGDGEDDGGDGDDDGDDD</sequence>
<accession>A0A4Y3WN93</accession>
<evidence type="ECO:0000259" key="8">
    <source>
        <dbReference type="Pfam" id="PF04138"/>
    </source>
</evidence>
<evidence type="ECO:0000256" key="7">
    <source>
        <dbReference type="SAM" id="Phobius"/>
    </source>
</evidence>
<dbReference type="PANTHER" id="PTHR38459">
    <property type="entry name" value="PROPHAGE BACTOPRENOL-LINKED GLUCOSE TRANSLOCASE HOMOLOG"/>
    <property type="match status" value="1"/>
</dbReference>
<dbReference type="Pfam" id="PF04138">
    <property type="entry name" value="GtrA_DPMS_TM"/>
    <property type="match status" value="1"/>
</dbReference>
<dbReference type="GO" id="GO:0005886">
    <property type="term" value="C:plasma membrane"/>
    <property type="evidence" value="ECO:0007669"/>
    <property type="project" value="TreeGrafter"/>
</dbReference>
<reference evidence="9 10" key="1">
    <citation type="submission" date="2019-06" db="EMBL/GenBank/DDBJ databases">
        <title>Whole genome shotgun sequence of Pseudonocardia hydrocarbonoxydans NBRC 14498.</title>
        <authorList>
            <person name="Hosoyama A."/>
            <person name="Uohara A."/>
            <person name="Ohji S."/>
            <person name="Ichikawa N."/>
        </authorList>
    </citation>
    <scope>NUCLEOTIDE SEQUENCE [LARGE SCALE GENOMIC DNA]</scope>
    <source>
        <strain evidence="9 10">NBRC 14498</strain>
    </source>
</reference>
<dbReference type="InterPro" id="IPR051401">
    <property type="entry name" value="GtrA_CellWall_Glycosyl"/>
</dbReference>
<dbReference type="GO" id="GO:0000271">
    <property type="term" value="P:polysaccharide biosynthetic process"/>
    <property type="evidence" value="ECO:0007669"/>
    <property type="project" value="InterPro"/>
</dbReference>
<keyword evidence="3 7" id="KW-0812">Transmembrane</keyword>
<feature type="transmembrane region" description="Helical" evidence="7">
    <location>
        <begin position="30"/>
        <end position="51"/>
    </location>
</feature>
<keyword evidence="10" id="KW-1185">Reference proteome</keyword>
<comment type="subcellular location">
    <subcellularLocation>
        <location evidence="1">Membrane</location>
        <topology evidence="1">Multi-pass membrane protein</topology>
    </subcellularLocation>
</comment>
<dbReference type="EMBL" id="BJNG01000011">
    <property type="protein sequence ID" value="GEC18806.1"/>
    <property type="molecule type" value="Genomic_DNA"/>
</dbReference>
<dbReference type="AlphaFoldDB" id="A0A4Y3WN93"/>
<evidence type="ECO:0000256" key="1">
    <source>
        <dbReference type="ARBA" id="ARBA00004141"/>
    </source>
</evidence>
<comment type="similarity">
    <text evidence="2">Belongs to the GtrA family.</text>
</comment>
<dbReference type="PANTHER" id="PTHR38459:SF1">
    <property type="entry name" value="PROPHAGE BACTOPRENOL-LINKED GLUCOSE TRANSLOCASE HOMOLOG"/>
    <property type="match status" value="1"/>
</dbReference>
<feature type="transmembrane region" description="Helical" evidence="7">
    <location>
        <begin position="123"/>
        <end position="143"/>
    </location>
</feature>
<evidence type="ECO:0000256" key="4">
    <source>
        <dbReference type="ARBA" id="ARBA00022989"/>
    </source>
</evidence>
<dbReference type="InterPro" id="IPR007267">
    <property type="entry name" value="GtrA_DPMS_TM"/>
</dbReference>
<evidence type="ECO:0000256" key="5">
    <source>
        <dbReference type="ARBA" id="ARBA00023136"/>
    </source>
</evidence>
<protein>
    <recommendedName>
        <fullName evidence="8">GtrA/DPMS transmembrane domain-containing protein</fullName>
    </recommendedName>
</protein>
<organism evidence="9 10">
    <name type="scientific">Pseudonocardia hydrocarbonoxydans</name>
    <dbReference type="NCBI Taxonomy" id="76726"/>
    <lineage>
        <taxon>Bacteria</taxon>
        <taxon>Bacillati</taxon>
        <taxon>Actinomycetota</taxon>
        <taxon>Actinomycetes</taxon>
        <taxon>Pseudonocardiales</taxon>
        <taxon>Pseudonocardiaceae</taxon>
        <taxon>Pseudonocardia</taxon>
    </lineage>
</organism>
<feature type="region of interest" description="Disordered" evidence="6">
    <location>
        <begin position="198"/>
        <end position="232"/>
    </location>
</feature>